<gene>
    <name evidence="3" type="ORF">AACH10_03540</name>
</gene>
<feature type="domain" description="EAL" evidence="1">
    <location>
        <begin position="283"/>
        <end position="499"/>
    </location>
</feature>
<dbReference type="InterPro" id="IPR000160">
    <property type="entry name" value="GGDEF_dom"/>
</dbReference>
<dbReference type="Gene3D" id="3.20.20.450">
    <property type="entry name" value="EAL domain"/>
    <property type="match status" value="1"/>
</dbReference>
<dbReference type="Pfam" id="PF00563">
    <property type="entry name" value="EAL"/>
    <property type="match status" value="1"/>
</dbReference>
<dbReference type="InterPro" id="IPR050706">
    <property type="entry name" value="Cyclic-di-GMP_PDE-like"/>
</dbReference>
<organism evidence="3 4">
    <name type="scientific">Pseudaquabacterium inlustre</name>
    <dbReference type="NCBI Taxonomy" id="2984192"/>
    <lineage>
        <taxon>Bacteria</taxon>
        <taxon>Pseudomonadati</taxon>
        <taxon>Pseudomonadota</taxon>
        <taxon>Betaproteobacteria</taxon>
        <taxon>Burkholderiales</taxon>
        <taxon>Sphaerotilaceae</taxon>
        <taxon>Pseudaquabacterium</taxon>
    </lineage>
</organism>
<dbReference type="InterPro" id="IPR029787">
    <property type="entry name" value="Nucleotide_cyclase"/>
</dbReference>
<keyword evidence="4" id="KW-1185">Reference proteome</keyword>
<dbReference type="Pfam" id="PF00990">
    <property type="entry name" value="GGDEF"/>
    <property type="match status" value="1"/>
</dbReference>
<dbReference type="PANTHER" id="PTHR33121">
    <property type="entry name" value="CYCLIC DI-GMP PHOSPHODIESTERASE PDEF"/>
    <property type="match status" value="1"/>
</dbReference>
<accession>A0ABU9CBQ9</accession>
<dbReference type="PROSITE" id="PS50883">
    <property type="entry name" value="EAL"/>
    <property type="match status" value="1"/>
</dbReference>
<reference evidence="3 4" key="1">
    <citation type="submission" date="2024-04" db="EMBL/GenBank/DDBJ databases">
        <title>Novel species of the genus Ideonella isolated from streams.</title>
        <authorList>
            <person name="Lu H."/>
        </authorList>
    </citation>
    <scope>NUCLEOTIDE SEQUENCE [LARGE SCALE GENOMIC DNA]</scope>
    <source>
        <strain evidence="3 4">DXS22W</strain>
    </source>
</reference>
<evidence type="ECO:0000259" key="2">
    <source>
        <dbReference type="PROSITE" id="PS50887"/>
    </source>
</evidence>
<feature type="domain" description="GGDEF" evidence="2">
    <location>
        <begin position="139"/>
        <end position="275"/>
    </location>
</feature>
<dbReference type="RefSeq" id="WP_341408974.1">
    <property type="nucleotide sequence ID" value="NZ_JBBUTH010000001.1"/>
</dbReference>
<comment type="caution">
    <text evidence="3">The sequence shown here is derived from an EMBL/GenBank/DDBJ whole genome shotgun (WGS) entry which is preliminary data.</text>
</comment>
<dbReference type="Gene3D" id="3.30.70.270">
    <property type="match status" value="1"/>
</dbReference>
<evidence type="ECO:0000259" key="1">
    <source>
        <dbReference type="PROSITE" id="PS50883"/>
    </source>
</evidence>
<evidence type="ECO:0000313" key="3">
    <source>
        <dbReference type="EMBL" id="MEK8049304.1"/>
    </source>
</evidence>
<dbReference type="PROSITE" id="PS50887">
    <property type="entry name" value="GGDEF"/>
    <property type="match status" value="1"/>
</dbReference>
<proteinExistence type="predicted"/>
<dbReference type="SUPFAM" id="SSF141868">
    <property type="entry name" value="EAL domain-like"/>
    <property type="match status" value="1"/>
</dbReference>
<dbReference type="PANTHER" id="PTHR33121:SF23">
    <property type="entry name" value="CYCLIC DI-GMP PHOSPHODIESTERASE PDEB"/>
    <property type="match status" value="1"/>
</dbReference>
<dbReference type="InterPro" id="IPR043128">
    <property type="entry name" value="Rev_trsase/Diguanyl_cyclase"/>
</dbReference>
<dbReference type="Proteomes" id="UP001365405">
    <property type="component" value="Unassembled WGS sequence"/>
</dbReference>
<protein>
    <submittedName>
        <fullName evidence="3">EAL domain-containing protein</fullName>
    </submittedName>
</protein>
<sequence length="499" mass="54759">MAWILAVQCIVVPATWWWLGQQAGATGMLGVQLAGLAMQLGGLACIRAWAMRPARQIVEQVQALGEWRFMPMKQPTVQEWVPLARAVNVLIEKVQTSLRERDDAVGDLRNQLARDDLTHASSRQHFMWSLDRLLQTRDATGAVAILRVNDLEGLNQRMGRQRTDELLVAVATAVRAGLLTRLPGEDCTFARLNGADFGLLVPERSVDDWRALLQVLADGLQRLSDDGLTDLPVTAWIGGTCFQHGETLSQVLARVDSQVMQAIGQGRQVMVVGADAGVRFQQASQWRQVIEYALDTGHLGMTLEPVHDRLGRLSHHHGQLHLLLPDGARIGREEWMPAAVRCGRIADLDLKAVEIALNRLSDESLSLSLELMPQSLARPILVRRLGALLQAHPQRAGRLTLELADLRDTVELLRALRTLGELASRSGCRLGLRDFGVGRTALPMLAGMRLRHAKLSPLLGEAAASATDGGSGRAFADLLREWGARAQVEILEPRASAEL</sequence>
<evidence type="ECO:0000313" key="4">
    <source>
        <dbReference type="Proteomes" id="UP001365405"/>
    </source>
</evidence>
<dbReference type="SUPFAM" id="SSF55073">
    <property type="entry name" value="Nucleotide cyclase"/>
    <property type="match status" value="1"/>
</dbReference>
<dbReference type="InterPro" id="IPR035919">
    <property type="entry name" value="EAL_sf"/>
</dbReference>
<dbReference type="SMART" id="SM00267">
    <property type="entry name" value="GGDEF"/>
    <property type="match status" value="1"/>
</dbReference>
<dbReference type="InterPro" id="IPR001633">
    <property type="entry name" value="EAL_dom"/>
</dbReference>
<name>A0ABU9CBQ9_9BURK</name>
<dbReference type="EMBL" id="JBBUTH010000001">
    <property type="protein sequence ID" value="MEK8049304.1"/>
    <property type="molecule type" value="Genomic_DNA"/>
</dbReference>